<protein>
    <submittedName>
        <fullName evidence="1">Type I-E CRISPR-associated protein Cse1/CasA</fullName>
    </submittedName>
</protein>
<comment type="caution">
    <text evidence="1">The sequence shown here is derived from an EMBL/GenBank/DDBJ whole genome shotgun (WGS) entry which is preliminary data.</text>
</comment>
<dbReference type="EMBL" id="JBFZPZ010000024">
    <property type="protein sequence ID" value="MEX9254760.1"/>
    <property type="molecule type" value="Genomic_DNA"/>
</dbReference>
<reference evidence="1 2" key="1">
    <citation type="submission" date="2024-03" db="EMBL/GenBank/DDBJ databases">
        <title>Role of Flies in the Dissemination of Carbapenem-Resistant Enterobacteriaceae (CRE): An Epidemiological and Genomic Study in China.</title>
        <authorList>
            <person name="Chen K."/>
            <person name="Zhang R."/>
            <person name="Chen S."/>
        </authorList>
    </citation>
    <scope>NUCLEOTIDE SEQUENCE [LARGE SCALE GENOMIC DNA]</scope>
    <source>
        <strain evidence="2">fly-313</strain>
    </source>
</reference>
<sequence length="503" mass="55975">MREGVNRFNLVDEPWIPVADTGRVSLRRLFSDKDLYALGGNTVQKIALLKLLQAIAQAAITPKDASHWQSLGVEGVCHHVLDYLEAHYDCFWLYGEKPFLQMPAIAQAELKSFGTVLPEVSTGNTTVLTQSQCEKILDDADKALLIVVQMSLALGGKKTDNSVILTPGYRGKTNDKGKSSTGKPGSALAFMGLLHSFCIGTNLAETVWLNLFTEEDIQGLTHYPSGLGKAPWEHMPDGEDCAVARELKGSIIGRLVPVGRFCLLAEKGLHYSEGISHGDYKEGFYDPSVLINKKGAELKITWADPSRRPWRELPALLAFLDTQKGAVYECEQLRISIEKARRATALFGIWSGGMKVRSNAGEQYLSGSDDTVESLFWLESAALGEVWFAHFSQEMAELEKLAHRLYGCVSSWCRELKLEPKEIAAQATQLFWLFCHCDVQPLLDGCGDPDSRIKLRKRFASCMYRSFDHFCAHDTARQMEAWAKARPNMADYLAMALPDKEKS</sequence>
<name>A0ABV4ACJ1_9ENTR</name>
<dbReference type="InterPro" id="IPR013381">
    <property type="entry name" value="CRISPR-assoc_prot_Cse1"/>
</dbReference>
<evidence type="ECO:0000313" key="1">
    <source>
        <dbReference type="EMBL" id="MEX9254760.1"/>
    </source>
</evidence>
<proteinExistence type="predicted"/>
<dbReference type="RefSeq" id="WP_369498938.1">
    <property type="nucleotide sequence ID" value="NZ_JBFZPZ010000024.1"/>
</dbReference>
<keyword evidence="2" id="KW-1185">Reference proteome</keyword>
<evidence type="ECO:0000313" key="2">
    <source>
        <dbReference type="Proteomes" id="UP001561463"/>
    </source>
</evidence>
<gene>
    <name evidence="1" type="primary">casA</name>
    <name evidence="1" type="synonym">cse1</name>
    <name evidence="1" type="ORF">AB7Z85_19910</name>
</gene>
<dbReference type="Pfam" id="PF09481">
    <property type="entry name" value="CRISPR_Cse1"/>
    <property type="match status" value="1"/>
</dbReference>
<dbReference type="NCBIfam" id="TIGR02547">
    <property type="entry name" value="casA_cse1"/>
    <property type="match status" value="1"/>
</dbReference>
<organism evidence="1 2">
    <name type="scientific">Pseudenterobacter timonensis</name>
    <dbReference type="NCBI Taxonomy" id="1755099"/>
    <lineage>
        <taxon>Bacteria</taxon>
        <taxon>Pseudomonadati</taxon>
        <taxon>Pseudomonadota</taxon>
        <taxon>Gammaproteobacteria</taxon>
        <taxon>Enterobacterales</taxon>
        <taxon>Enterobacteriaceae</taxon>
        <taxon>Pseudenterobacter</taxon>
    </lineage>
</organism>
<accession>A0ABV4ACJ1</accession>
<dbReference type="Proteomes" id="UP001561463">
    <property type="component" value="Unassembled WGS sequence"/>
</dbReference>